<dbReference type="AlphaFoldDB" id="A0A265NCW2"/>
<accession>A0A265NCW2</accession>
<feature type="domain" description="Type II secretion system protein GspF" evidence="7">
    <location>
        <begin position="157"/>
        <end position="284"/>
    </location>
</feature>
<evidence type="ECO:0000256" key="1">
    <source>
        <dbReference type="ARBA" id="ARBA00004651"/>
    </source>
</evidence>
<keyword evidence="9" id="KW-1185">Reference proteome</keyword>
<protein>
    <recommendedName>
        <fullName evidence="7">Type II secretion system protein GspF domain-containing protein</fullName>
    </recommendedName>
</protein>
<dbReference type="Pfam" id="PF00482">
    <property type="entry name" value="T2SSF"/>
    <property type="match status" value="1"/>
</dbReference>
<organism evidence="8 9">
    <name type="scientific">Virgibacillus indicus</name>
    <dbReference type="NCBI Taxonomy" id="2024554"/>
    <lineage>
        <taxon>Bacteria</taxon>
        <taxon>Bacillati</taxon>
        <taxon>Bacillota</taxon>
        <taxon>Bacilli</taxon>
        <taxon>Bacillales</taxon>
        <taxon>Bacillaceae</taxon>
        <taxon>Virgibacillus</taxon>
    </lineage>
</organism>
<evidence type="ECO:0000256" key="6">
    <source>
        <dbReference type="SAM" id="Phobius"/>
    </source>
</evidence>
<reference evidence="8 9" key="1">
    <citation type="submission" date="2017-08" db="EMBL/GenBank/DDBJ databases">
        <title>Virgibacillus indicus sp. nov. and Virgibacillus profoundi sp. nov, two moderately halophilic bacteria isolated from marine sediment by using the Microfluidic Streak Plate.</title>
        <authorList>
            <person name="Xu B."/>
            <person name="Hu B."/>
            <person name="Wang J."/>
            <person name="Zhu Y."/>
            <person name="Huang L."/>
            <person name="Du W."/>
            <person name="Huang Y."/>
        </authorList>
    </citation>
    <scope>NUCLEOTIDE SEQUENCE [LARGE SCALE GENOMIC DNA]</scope>
    <source>
        <strain evidence="8 9">IO3-P2-C2</strain>
    </source>
</reference>
<comment type="subcellular location">
    <subcellularLocation>
        <location evidence="1">Cell membrane</location>
        <topology evidence="1">Multi-pass membrane protein</topology>
    </subcellularLocation>
</comment>
<comment type="caution">
    <text evidence="8">The sequence shown here is derived from an EMBL/GenBank/DDBJ whole genome shotgun (WGS) entry which is preliminary data.</text>
</comment>
<keyword evidence="2" id="KW-1003">Cell membrane</keyword>
<dbReference type="PANTHER" id="PTHR35007">
    <property type="entry name" value="INTEGRAL MEMBRANE PROTEIN-RELATED"/>
    <property type="match status" value="1"/>
</dbReference>
<feature type="transmembrane region" description="Helical" evidence="6">
    <location>
        <begin position="115"/>
        <end position="136"/>
    </location>
</feature>
<evidence type="ECO:0000313" key="8">
    <source>
        <dbReference type="EMBL" id="OZU89880.1"/>
    </source>
</evidence>
<evidence type="ECO:0000256" key="4">
    <source>
        <dbReference type="ARBA" id="ARBA00022989"/>
    </source>
</evidence>
<evidence type="ECO:0000256" key="5">
    <source>
        <dbReference type="ARBA" id="ARBA00023136"/>
    </source>
</evidence>
<keyword evidence="4 6" id="KW-1133">Transmembrane helix</keyword>
<keyword evidence="5 6" id="KW-0472">Membrane</keyword>
<proteinExistence type="predicted"/>
<keyword evidence="3 6" id="KW-0812">Transmembrane</keyword>
<feature type="transmembrane region" description="Helical" evidence="6">
    <location>
        <begin position="266"/>
        <end position="286"/>
    </location>
</feature>
<dbReference type="EMBL" id="NPMS01000001">
    <property type="protein sequence ID" value="OZU89880.1"/>
    <property type="molecule type" value="Genomic_DNA"/>
</dbReference>
<evidence type="ECO:0000313" key="9">
    <source>
        <dbReference type="Proteomes" id="UP000216498"/>
    </source>
</evidence>
<evidence type="ECO:0000256" key="2">
    <source>
        <dbReference type="ARBA" id="ARBA00022475"/>
    </source>
</evidence>
<name>A0A265NCW2_9BACI</name>
<dbReference type="GO" id="GO:0005886">
    <property type="term" value="C:plasma membrane"/>
    <property type="evidence" value="ECO:0007669"/>
    <property type="project" value="UniProtKB-SubCell"/>
</dbReference>
<dbReference type="InterPro" id="IPR018076">
    <property type="entry name" value="T2SS_GspF_dom"/>
</dbReference>
<feature type="transmembrane region" description="Helical" evidence="6">
    <location>
        <begin position="5"/>
        <end position="26"/>
    </location>
</feature>
<gene>
    <name evidence="8" type="ORF">CIL03_01705</name>
</gene>
<dbReference type="PANTHER" id="PTHR35007:SF2">
    <property type="entry name" value="PILUS ASSEMBLE PROTEIN"/>
    <property type="match status" value="1"/>
</dbReference>
<sequence>MQVIVYGIVTLLIICVYFVLSIKVGSRYEVVIAEYKDRYPLMFMASVSLYIIDGLKIMERLYGQISKIQQKMISLYGNRTALQHTRMYVAQLISTALVCLLGTFLFTLLSEGDPTILVVGLLFTFMVPYAMISRLATQEKERKDKILTELPEVVNKIILLVNAGETVQQALIRCVTTTNDPNSPLIRELSETVNKMASNEPFHQVLNDLSKKCGVQEISIFTTTILLNYRKGGNDLILALRELSHELWEKRKNISKTKGEEASSKLVFPLIFIFVAVMIIVGYPAITIM</sequence>
<dbReference type="Proteomes" id="UP000216498">
    <property type="component" value="Unassembled WGS sequence"/>
</dbReference>
<evidence type="ECO:0000256" key="3">
    <source>
        <dbReference type="ARBA" id="ARBA00022692"/>
    </source>
</evidence>
<evidence type="ECO:0000259" key="7">
    <source>
        <dbReference type="Pfam" id="PF00482"/>
    </source>
</evidence>
<feature type="transmembrane region" description="Helical" evidence="6">
    <location>
        <begin position="88"/>
        <end position="109"/>
    </location>
</feature>